<dbReference type="EMBL" id="MF417923">
    <property type="protein sequence ID" value="ASN71351.1"/>
    <property type="molecule type" value="Genomic_DNA"/>
</dbReference>
<protein>
    <submittedName>
        <fullName evidence="1">Uncharacterized protein</fullName>
    </submittedName>
</protein>
<dbReference type="EMBL" id="MF417917">
    <property type="protein sequence ID" value="ASN71028.1"/>
    <property type="molecule type" value="Genomic_DNA"/>
</dbReference>
<evidence type="ECO:0000313" key="2">
    <source>
        <dbReference type="EMBL" id="ASN67639.1"/>
    </source>
</evidence>
<evidence type="ECO:0000313" key="1">
    <source>
        <dbReference type="EMBL" id="ASN67613.1"/>
    </source>
</evidence>
<evidence type="ECO:0000313" key="7">
    <source>
        <dbReference type="EMBL" id="ASN71351.1"/>
    </source>
</evidence>
<evidence type="ECO:0000313" key="5">
    <source>
        <dbReference type="EMBL" id="ASN71130.1"/>
    </source>
</evidence>
<organism evidence="1">
    <name type="scientific">uncultured Caudovirales phage</name>
    <dbReference type="NCBI Taxonomy" id="2100421"/>
    <lineage>
        <taxon>Viruses</taxon>
        <taxon>Duplodnaviria</taxon>
        <taxon>Heunggongvirae</taxon>
        <taxon>Uroviricota</taxon>
        <taxon>Caudoviricetes</taxon>
        <taxon>Peduoviridae</taxon>
        <taxon>Maltschvirus</taxon>
        <taxon>Maltschvirus maltsch</taxon>
    </lineage>
</organism>
<dbReference type="EMBL" id="MF417860">
    <property type="protein sequence ID" value="ASN67639.1"/>
    <property type="molecule type" value="Genomic_DNA"/>
</dbReference>
<evidence type="ECO:0000313" key="8">
    <source>
        <dbReference type="EMBL" id="ASN71398.1"/>
    </source>
</evidence>
<dbReference type="EMBL" id="MF417922">
    <property type="protein sequence ID" value="ASN71299.1"/>
    <property type="molecule type" value="Genomic_DNA"/>
</dbReference>
<gene>
    <name evidence="3" type="ORF">3F5_10</name>
    <name evidence="5" type="ORF">3S10_41</name>
    <name evidence="6" type="ORF">7AX5_40</name>
    <name evidence="4" type="ORF">7F10_40</name>
    <name evidence="7" type="ORF">7S12_38</name>
    <name evidence="2" type="ORF">8AX4_10</name>
    <name evidence="9" type="ORF">8F10_5</name>
    <name evidence="1" type="ORF">8S3_10</name>
    <name evidence="8" type="ORF">9F3_38</name>
</gene>
<evidence type="ECO:0000313" key="9">
    <source>
        <dbReference type="EMBL" id="ASN72997.1"/>
    </source>
</evidence>
<name>A0A2H4J1I3_9CAUD</name>
<dbReference type="EMBL" id="MF417858">
    <property type="protein sequence ID" value="ASN67613.1"/>
    <property type="molecule type" value="Genomic_DNA"/>
</dbReference>
<evidence type="ECO:0000313" key="6">
    <source>
        <dbReference type="EMBL" id="ASN71299.1"/>
    </source>
</evidence>
<dbReference type="EMBL" id="MF417924">
    <property type="protein sequence ID" value="ASN71398.1"/>
    <property type="molecule type" value="Genomic_DNA"/>
</dbReference>
<dbReference type="EMBL" id="MF417919">
    <property type="protein sequence ID" value="ASN71130.1"/>
    <property type="molecule type" value="Genomic_DNA"/>
</dbReference>
<dbReference type="EMBL" id="MF417864">
    <property type="protein sequence ID" value="ASN67695.1"/>
    <property type="molecule type" value="Genomic_DNA"/>
</dbReference>
<dbReference type="EMBL" id="MF417993">
    <property type="protein sequence ID" value="ASN72997.1"/>
    <property type="molecule type" value="Genomic_DNA"/>
</dbReference>
<proteinExistence type="predicted"/>
<accession>A0A2H4J1I3</accession>
<evidence type="ECO:0000313" key="4">
    <source>
        <dbReference type="EMBL" id="ASN71028.1"/>
    </source>
</evidence>
<sequence>MAKYQITVEDNETGVSVSVDNQPSGTASARVVATMMESARLIARIELPAGFAHDEYSYESLMAYREKLHIKPTVH</sequence>
<evidence type="ECO:0000313" key="3">
    <source>
        <dbReference type="EMBL" id="ASN67695.1"/>
    </source>
</evidence>
<reference evidence="1" key="1">
    <citation type="submission" date="2017-06" db="EMBL/GenBank/DDBJ databases">
        <title>Novel phages from South African skin metaviromes.</title>
        <authorList>
            <person name="van Zyl L.J."/>
            <person name="Abrahams Y."/>
            <person name="Stander E.A."/>
            <person name="Kirby B.M."/>
            <person name="Clavaud C."/>
            <person name="Farcet C."/>
            <person name="Breton L."/>
            <person name="Trindade M.I."/>
        </authorList>
    </citation>
    <scope>NUCLEOTIDE SEQUENCE</scope>
</reference>